<proteinExistence type="predicted"/>
<protein>
    <submittedName>
        <fullName evidence="1">Uncharacterized protein</fullName>
    </submittedName>
</protein>
<sequence>MVPKLTRGREEYNCLSSVALSWVQWREVLAVVEWQEEWRRWLSAWCGEGKPEISLSVGIQFFTILLTSPGSRHAAAGRGLGWAGLGQGGDGE</sequence>
<accession>A0A5B7KCY2</accession>
<evidence type="ECO:0000313" key="2">
    <source>
        <dbReference type="Proteomes" id="UP000324222"/>
    </source>
</evidence>
<keyword evidence="2" id="KW-1185">Reference proteome</keyword>
<comment type="caution">
    <text evidence="1">The sequence shown here is derived from an EMBL/GenBank/DDBJ whole genome shotgun (WGS) entry which is preliminary data.</text>
</comment>
<evidence type="ECO:0000313" key="1">
    <source>
        <dbReference type="EMBL" id="MPD03148.1"/>
    </source>
</evidence>
<reference evidence="1 2" key="1">
    <citation type="submission" date="2019-05" db="EMBL/GenBank/DDBJ databases">
        <title>Another draft genome of Portunus trituberculatus and its Hox gene families provides insights of decapod evolution.</title>
        <authorList>
            <person name="Jeong J.-H."/>
            <person name="Song I."/>
            <person name="Kim S."/>
            <person name="Choi T."/>
            <person name="Kim D."/>
            <person name="Ryu S."/>
            <person name="Kim W."/>
        </authorList>
    </citation>
    <scope>NUCLEOTIDE SEQUENCE [LARGE SCALE GENOMIC DNA]</scope>
    <source>
        <tissue evidence="1">Muscle</tissue>
    </source>
</reference>
<organism evidence="1 2">
    <name type="scientific">Portunus trituberculatus</name>
    <name type="common">Swimming crab</name>
    <name type="synonym">Neptunus trituberculatus</name>
    <dbReference type="NCBI Taxonomy" id="210409"/>
    <lineage>
        <taxon>Eukaryota</taxon>
        <taxon>Metazoa</taxon>
        <taxon>Ecdysozoa</taxon>
        <taxon>Arthropoda</taxon>
        <taxon>Crustacea</taxon>
        <taxon>Multicrustacea</taxon>
        <taxon>Malacostraca</taxon>
        <taxon>Eumalacostraca</taxon>
        <taxon>Eucarida</taxon>
        <taxon>Decapoda</taxon>
        <taxon>Pleocyemata</taxon>
        <taxon>Brachyura</taxon>
        <taxon>Eubrachyura</taxon>
        <taxon>Portunoidea</taxon>
        <taxon>Portunidae</taxon>
        <taxon>Portuninae</taxon>
        <taxon>Portunus</taxon>
    </lineage>
</organism>
<dbReference type="EMBL" id="VSRR010134904">
    <property type="protein sequence ID" value="MPD03148.1"/>
    <property type="molecule type" value="Genomic_DNA"/>
</dbReference>
<gene>
    <name evidence="1" type="ORF">E2C01_098772</name>
</gene>
<dbReference type="AlphaFoldDB" id="A0A5B7KCY2"/>
<name>A0A5B7KCY2_PORTR</name>
<dbReference type="Proteomes" id="UP000324222">
    <property type="component" value="Unassembled WGS sequence"/>
</dbReference>